<dbReference type="GO" id="GO:0008270">
    <property type="term" value="F:zinc ion binding"/>
    <property type="evidence" value="ECO:0007669"/>
    <property type="project" value="UniProtKB-KW"/>
</dbReference>
<evidence type="ECO:0008006" key="10">
    <source>
        <dbReference type="Google" id="ProtNLM"/>
    </source>
</evidence>
<keyword evidence="5" id="KW-0812">Transmembrane</keyword>
<keyword evidence="5" id="KW-0472">Membrane</keyword>
<feature type="transmembrane region" description="Helical" evidence="5">
    <location>
        <begin position="293"/>
        <end position="314"/>
    </location>
</feature>
<feature type="disulfide bond" evidence="4">
    <location>
        <begin position="36"/>
        <end position="45"/>
    </location>
</feature>
<evidence type="ECO:0000313" key="8">
    <source>
        <dbReference type="EMBL" id="CAG9802276.1"/>
    </source>
</evidence>
<protein>
    <recommendedName>
        <fullName evidence="10">RING-CH-type domain-containing protein</fullName>
    </recommendedName>
</protein>
<dbReference type="InterPro" id="IPR000742">
    <property type="entry name" value="EGF"/>
</dbReference>
<dbReference type="PANTHER" id="PTHR20893">
    <property type="entry name" value="LD08641P"/>
    <property type="match status" value="1"/>
</dbReference>
<name>A0A9N9RT14_9DIPT</name>
<dbReference type="InterPro" id="IPR013083">
    <property type="entry name" value="Znf_RING/FYVE/PHD"/>
</dbReference>
<feature type="transmembrane region" description="Helical" evidence="5">
    <location>
        <begin position="254"/>
        <end position="273"/>
    </location>
</feature>
<sequence>MRLELMMGCNDVDDDNKYSVCNGRGECTGPNETCICEIKFTGENCSKYNSTYLVSISSVFYVVAFISLIQLLICCFAEYKRLKQPSFFKAFRITTQKFLYFVVFIAALLRATYFSNPEVQPSWSYYLMSAYYPLLMTCASLIVCFWAETFHLRDIRYERQFLSKSLLGFLAFNLLPYSFFGAEILSANLFTDKNLLHSIFNGGYAVLLLIVVVFFLIYGVEVFFKIRGGFVYDAVPSGEENFNVNTSQVHQSRIGLLSQAMMLMVIVGFLTSEMLGDFWKQKVPVNSRNWYDIIFRMVEVGVVIWFLACLWNSFSPESLWILNPRRLLTRQIDPVASASTSKSSAEENEALLVCWVCYDQDKKEPLIQPCRCTGDLRSVHHECLRRWLVESFKDQETSDLKCRVCGTPYEIRRTSKLYWERGFDIQHWTKTIILVSLMCITGVLAWIIISLNVDPIVRVLTAGFAIIIGYVCVKMLGENTVTAYQRAKVSSIDIVSNDLRISRNLVQKIDEKSVHRCFSSRVKSTHIYKSFLRLISSDED</sequence>
<evidence type="ECO:0000256" key="2">
    <source>
        <dbReference type="ARBA" id="ARBA00022771"/>
    </source>
</evidence>
<evidence type="ECO:0000256" key="3">
    <source>
        <dbReference type="ARBA" id="ARBA00022833"/>
    </source>
</evidence>
<keyword evidence="3" id="KW-0862">Zinc</keyword>
<dbReference type="OrthoDB" id="2154780at2759"/>
<reference evidence="8" key="2">
    <citation type="submission" date="2022-10" db="EMBL/GenBank/DDBJ databases">
        <authorList>
            <consortium name="ENA_rothamsted_submissions"/>
            <consortium name="culmorum"/>
            <person name="King R."/>
        </authorList>
    </citation>
    <scope>NUCLEOTIDE SEQUENCE</scope>
</reference>
<dbReference type="SUPFAM" id="SSF57850">
    <property type="entry name" value="RING/U-box"/>
    <property type="match status" value="1"/>
</dbReference>
<dbReference type="PANTHER" id="PTHR20893:SF2">
    <property type="entry name" value="LD08641P"/>
    <property type="match status" value="1"/>
</dbReference>
<accession>A0A9N9RT14</accession>
<feature type="domain" description="EGF-like" evidence="6">
    <location>
        <begin position="11"/>
        <end position="46"/>
    </location>
</feature>
<dbReference type="PROSITE" id="PS51292">
    <property type="entry name" value="ZF_RING_CH"/>
    <property type="match status" value="1"/>
</dbReference>
<keyword evidence="2" id="KW-0863">Zinc-finger</keyword>
<feature type="transmembrane region" description="Helical" evidence="5">
    <location>
        <begin position="431"/>
        <end position="449"/>
    </location>
</feature>
<evidence type="ECO:0000256" key="4">
    <source>
        <dbReference type="PROSITE-ProRule" id="PRU00076"/>
    </source>
</evidence>
<dbReference type="EMBL" id="OU895878">
    <property type="protein sequence ID" value="CAG9802276.1"/>
    <property type="molecule type" value="Genomic_DNA"/>
</dbReference>
<dbReference type="AlphaFoldDB" id="A0A9N9RT14"/>
<evidence type="ECO:0000256" key="5">
    <source>
        <dbReference type="SAM" id="Phobius"/>
    </source>
</evidence>
<reference evidence="8" key="1">
    <citation type="submission" date="2022-01" db="EMBL/GenBank/DDBJ databases">
        <authorList>
            <person name="King R."/>
        </authorList>
    </citation>
    <scope>NUCLEOTIDE SEQUENCE</scope>
</reference>
<keyword evidence="4" id="KW-1015">Disulfide bond</keyword>
<feature type="transmembrane region" description="Helical" evidence="5">
    <location>
        <begin position="199"/>
        <end position="220"/>
    </location>
</feature>
<feature type="transmembrane region" description="Helical" evidence="5">
    <location>
        <begin position="455"/>
        <end position="476"/>
    </location>
</feature>
<feature type="transmembrane region" description="Helical" evidence="5">
    <location>
        <begin position="161"/>
        <end position="179"/>
    </location>
</feature>
<dbReference type="PROSITE" id="PS00022">
    <property type="entry name" value="EGF_1"/>
    <property type="match status" value="1"/>
</dbReference>
<feature type="domain" description="RING-CH-type" evidence="7">
    <location>
        <begin position="346"/>
        <end position="412"/>
    </location>
</feature>
<keyword evidence="1" id="KW-0479">Metal-binding</keyword>
<dbReference type="Proteomes" id="UP001153620">
    <property type="component" value="Chromosome 2"/>
</dbReference>
<keyword evidence="4" id="KW-0245">EGF-like domain</keyword>
<evidence type="ECO:0000256" key="1">
    <source>
        <dbReference type="ARBA" id="ARBA00022723"/>
    </source>
</evidence>
<feature type="transmembrane region" description="Helical" evidence="5">
    <location>
        <begin position="98"/>
        <end position="115"/>
    </location>
</feature>
<feature type="transmembrane region" description="Helical" evidence="5">
    <location>
        <begin position="52"/>
        <end position="77"/>
    </location>
</feature>
<keyword evidence="5" id="KW-1133">Transmembrane helix</keyword>
<evidence type="ECO:0000313" key="9">
    <source>
        <dbReference type="Proteomes" id="UP001153620"/>
    </source>
</evidence>
<dbReference type="Gene3D" id="3.30.40.10">
    <property type="entry name" value="Zinc/RING finger domain, C3HC4 (zinc finger)"/>
    <property type="match status" value="1"/>
</dbReference>
<feature type="transmembrane region" description="Helical" evidence="5">
    <location>
        <begin position="130"/>
        <end position="149"/>
    </location>
</feature>
<evidence type="ECO:0000259" key="7">
    <source>
        <dbReference type="PROSITE" id="PS51292"/>
    </source>
</evidence>
<keyword evidence="9" id="KW-1185">Reference proteome</keyword>
<evidence type="ECO:0000259" key="6">
    <source>
        <dbReference type="PROSITE" id="PS50026"/>
    </source>
</evidence>
<comment type="caution">
    <text evidence="4">Lacks conserved residue(s) required for the propagation of feature annotation.</text>
</comment>
<gene>
    <name evidence="8" type="ORF">CHIRRI_LOCUS5189</name>
</gene>
<dbReference type="SMART" id="SM00744">
    <property type="entry name" value="RINGv"/>
    <property type="match status" value="1"/>
</dbReference>
<dbReference type="InterPro" id="IPR011016">
    <property type="entry name" value="Znf_RING-CH"/>
</dbReference>
<organism evidence="8 9">
    <name type="scientific">Chironomus riparius</name>
    <dbReference type="NCBI Taxonomy" id="315576"/>
    <lineage>
        <taxon>Eukaryota</taxon>
        <taxon>Metazoa</taxon>
        <taxon>Ecdysozoa</taxon>
        <taxon>Arthropoda</taxon>
        <taxon>Hexapoda</taxon>
        <taxon>Insecta</taxon>
        <taxon>Pterygota</taxon>
        <taxon>Neoptera</taxon>
        <taxon>Endopterygota</taxon>
        <taxon>Diptera</taxon>
        <taxon>Nematocera</taxon>
        <taxon>Chironomoidea</taxon>
        <taxon>Chironomidae</taxon>
        <taxon>Chironominae</taxon>
        <taxon>Chironomus</taxon>
    </lineage>
</organism>
<dbReference type="PROSITE" id="PS50026">
    <property type="entry name" value="EGF_3"/>
    <property type="match status" value="1"/>
</dbReference>
<dbReference type="CDD" id="cd16495">
    <property type="entry name" value="RING_CH-C4HC3_MARCH"/>
    <property type="match status" value="1"/>
</dbReference>
<dbReference type="Pfam" id="PF12906">
    <property type="entry name" value="RINGv"/>
    <property type="match status" value="1"/>
</dbReference>
<proteinExistence type="predicted"/>